<evidence type="ECO:0000313" key="1">
    <source>
        <dbReference type="EMBL" id="MFO2477208.1"/>
    </source>
</evidence>
<comment type="caution">
    <text evidence="1">The sequence shown here is derived from an EMBL/GenBank/DDBJ whole genome shotgun (WGS) entry which is preliminary data.</text>
</comment>
<dbReference type="Proteomes" id="UP001637618">
    <property type="component" value="Unassembled WGS sequence"/>
</dbReference>
<protein>
    <submittedName>
        <fullName evidence="1">Uncharacterized protein</fullName>
    </submittedName>
</protein>
<dbReference type="EMBL" id="JAPEQY010000004">
    <property type="protein sequence ID" value="MFO2477208.1"/>
    <property type="molecule type" value="Genomic_DNA"/>
</dbReference>
<organism evidence="1 2">
    <name type="scientific">Pseudomonas imrae</name>
    <dbReference type="NCBI Taxonomy" id="2992837"/>
    <lineage>
        <taxon>Bacteria</taxon>
        <taxon>Pseudomonadati</taxon>
        <taxon>Pseudomonadota</taxon>
        <taxon>Gammaproteobacteria</taxon>
        <taxon>Pseudomonadales</taxon>
        <taxon>Pseudomonadaceae</taxon>
        <taxon>Pseudomonas</taxon>
    </lineage>
</organism>
<proteinExistence type="predicted"/>
<name>A0ACC7PA91_9PSED</name>
<evidence type="ECO:0000313" key="2">
    <source>
        <dbReference type="Proteomes" id="UP001637618"/>
    </source>
</evidence>
<gene>
    <name evidence="1" type="ORF">OOJ96_07285</name>
</gene>
<keyword evidence="2" id="KW-1185">Reference proteome</keyword>
<accession>A0ACC7PA91</accession>
<sequence length="263" mass="28601">MERKHKRINVAKRNKLIATYKLPSTAAAQHASPLSAEAGADEDFNGAVVNNSVFSFVAGMSRLNREYTRKSYLLASSYVSDVLKLERGTQAWYDEFIRVMTSLGWLPVRSSFERVANSKKGLSVQMAALNIIGSTVASTSLTGSLAMTLPKLAADAFEALKQHPQSFDLFTRNTTTHEGGDFGLASCSEVDGEVLMVLVIYSVHGVSKKVGIPFIEWDSSSVQAFSGRTCLVLNPAVVNEATIKQLRESAGDKVSLAIAQYRI</sequence>
<reference evidence="1" key="1">
    <citation type="submission" date="2022-11" db="EMBL/GenBank/DDBJ databases">
        <title>Draft genome sequences of strains of Pseudomonas imrae sp. nov.</title>
        <authorList>
            <person name="Salva Serra F."/>
            <person name="Nimje P."/>
            <person name="Moore E.R.B."/>
            <person name="Marathe N.P."/>
        </authorList>
    </citation>
    <scope>NUCLEOTIDE SEQUENCE</scope>
    <source>
        <strain evidence="1">15FMM2</strain>
    </source>
</reference>